<reference evidence="1" key="1">
    <citation type="submission" date="2020-08" db="EMBL/GenBank/DDBJ databases">
        <title>Genome sequencing and assembly of the red palm weevil Rhynchophorus ferrugineus.</title>
        <authorList>
            <person name="Dias G.B."/>
            <person name="Bergman C.M."/>
            <person name="Manee M."/>
        </authorList>
    </citation>
    <scope>NUCLEOTIDE SEQUENCE</scope>
    <source>
        <strain evidence="1">AA-2017</strain>
        <tissue evidence="1">Whole larva</tissue>
    </source>
</reference>
<evidence type="ECO:0000313" key="2">
    <source>
        <dbReference type="Proteomes" id="UP000625711"/>
    </source>
</evidence>
<comment type="caution">
    <text evidence="1">The sequence shown here is derived from an EMBL/GenBank/DDBJ whole genome shotgun (WGS) entry which is preliminary data.</text>
</comment>
<gene>
    <name evidence="1" type="ORF">GWI33_016701</name>
</gene>
<dbReference type="EMBL" id="JAACXV010014112">
    <property type="protein sequence ID" value="KAF7270340.1"/>
    <property type="molecule type" value="Genomic_DNA"/>
</dbReference>
<name>A0A834I345_RHYFE</name>
<proteinExistence type="predicted"/>
<organism evidence="1 2">
    <name type="scientific">Rhynchophorus ferrugineus</name>
    <name type="common">Red palm weevil</name>
    <name type="synonym">Curculio ferrugineus</name>
    <dbReference type="NCBI Taxonomy" id="354439"/>
    <lineage>
        <taxon>Eukaryota</taxon>
        <taxon>Metazoa</taxon>
        <taxon>Ecdysozoa</taxon>
        <taxon>Arthropoda</taxon>
        <taxon>Hexapoda</taxon>
        <taxon>Insecta</taxon>
        <taxon>Pterygota</taxon>
        <taxon>Neoptera</taxon>
        <taxon>Endopterygota</taxon>
        <taxon>Coleoptera</taxon>
        <taxon>Polyphaga</taxon>
        <taxon>Cucujiformia</taxon>
        <taxon>Curculionidae</taxon>
        <taxon>Dryophthorinae</taxon>
        <taxon>Rhynchophorus</taxon>
    </lineage>
</organism>
<sequence length="76" mass="8886">MENSESQWAKCKNVIYQHEFLYTNKKNWSSKIENHREYLTSAILSSDILISTQPNVKHDTKENTMCVNDEIVASHN</sequence>
<dbReference type="Proteomes" id="UP000625711">
    <property type="component" value="Unassembled WGS sequence"/>
</dbReference>
<keyword evidence="2" id="KW-1185">Reference proteome</keyword>
<accession>A0A834I345</accession>
<dbReference type="AlphaFoldDB" id="A0A834I345"/>
<protein>
    <submittedName>
        <fullName evidence="1">Uncharacterized protein</fullName>
    </submittedName>
</protein>
<evidence type="ECO:0000313" key="1">
    <source>
        <dbReference type="EMBL" id="KAF7270340.1"/>
    </source>
</evidence>